<reference evidence="1" key="1">
    <citation type="submission" date="2023-07" db="EMBL/GenBank/DDBJ databases">
        <title>Wenyingzhuangia sp. chi5 genome sequencing and assembly.</title>
        <authorList>
            <person name="Park S."/>
        </authorList>
    </citation>
    <scope>NUCLEOTIDE SEQUENCE</scope>
    <source>
        <strain evidence="1">Chi5</strain>
    </source>
</reference>
<dbReference type="RefSeq" id="WP_302884456.1">
    <property type="nucleotide sequence ID" value="NZ_JAUMIT010000004.1"/>
</dbReference>
<proteinExistence type="predicted"/>
<organism evidence="1 2">
    <name type="scientific">Wenyingzhuangia gilva</name>
    <dbReference type="NCBI Taxonomy" id="3057677"/>
    <lineage>
        <taxon>Bacteria</taxon>
        <taxon>Pseudomonadati</taxon>
        <taxon>Bacteroidota</taxon>
        <taxon>Flavobacteriia</taxon>
        <taxon>Flavobacteriales</taxon>
        <taxon>Flavobacteriaceae</taxon>
        <taxon>Wenyingzhuangia</taxon>
    </lineage>
</organism>
<accession>A0ABT8VTB0</accession>
<comment type="caution">
    <text evidence="1">The sequence shown here is derived from an EMBL/GenBank/DDBJ whole genome shotgun (WGS) entry which is preliminary data.</text>
</comment>
<keyword evidence="2" id="KW-1185">Reference proteome</keyword>
<dbReference type="InterPro" id="IPR008928">
    <property type="entry name" value="6-hairpin_glycosidase_sf"/>
</dbReference>
<evidence type="ECO:0008006" key="3">
    <source>
        <dbReference type="Google" id="ProtNLM"/>
    </source>
</evidence>
<dbReference type="PROSITE" id="PS51257">
    <property type="entry name" value="PROKAR_LIPOPROTEIN"/>
    <property type="match status" value="1"/>
</dbReference>
<protein>
    <recommendedName>
        <fullName evidence="3">Glycosyl hydrolase family 65</fullName>
    </recommendedName>
</protein>
<dbReference type="Gene3D" id="1.50.10.10">
    <property type="match status" value="1"/>
</dbReference>
<sequence length="712" mass="82286">MKKGILSLLFLGIIACTNSKKEDTLINRKEVVTRNNVVIKEVDTLASLSVGNGNFTFTTDITGLQTFWAEYDNGVSLGTMSNWGWHTLPNTENYTWEETLKYFEVEGRKVPYRHQIKDNERAKEACDYFRENAHKIHLGLIGFDLHFKDGTKAKLSDIKNPTHELDLWTGKITSDFTFDNQPVHVEVYSHQENDLVAVNVKSPLIKKGQLSVEWNFPAPKIAHTGSGIDMQNVDTHKSDIINQNNNNITLKRQLDNDDYFVEIDWQGNSEITQTDKHQFKLSNKNEDQIQFSCQFSPDEITNNVPTFKSTEENSKTAYHSYWSKGGFVDFGACTDERAKELERRVILSQYLTKIQSTGDLPPAETGLTFNSWFGKFHLEMHWWHVAHFAQWQRGALIEQQLDYYFDMMEKAKQTALDQGYEGVRWPKMIGPDGENSPSSVGSYLIWQQPHIIWLAEQMYRQNKSPETLKKYEALIVETANFMADFPIWNDEKKQFDLAPPLIPAQEHWERTTTYNPPFELAYWYWGLTTAQNWLKRLEKPKNEKWEKVRMNLATPDQADGLYLGIQGATESYNDIELMRDHPMVLGAYGILPHWDKIDPKIMESTLEVIAKKWDWPNTWGWDYPMSSMSAVRLGKPALALDLLLKDVQKNTYLKNGHNYQDDRLRIYLPGNGGLLQTVAMMCAGWDGCSVENPGFPKNGKWKVKWENLEPVF</sequence>
<dbReference type="InterPro" id="IPR012341">
    <property type="entry name" value="6hp_glycosidase-like_sf"/>
</dbReference>
<name>A0ABT8VTB0_9FLAO</name>
<dbReference type="SUPFAM" id="SSF48208">
    <property type="entry name" value="Six-hairpin glycosidases"/>
    <property type="match status" value="1"/>
</dbReference>
<gene>
    <name evidence="1" type="ORF">QVZ41_10110</name>
</gene>
<dbReference type="EMBL" id="JAUMIT010000004">
    <property type="protein sequence ID" value="MDO3695198.1"/>
    <property type="molecule type" value="Genomic_DNA"/>
</dbReference>
<dbReference type="Gene3D" id="2.70.98.50">
    <property type="entry name" value="putative glycoside hydrolase family protein from bacillus halodurans"/>
    <property type="match status" value="1"/>
</dbReference>
<evidence type="ECO:0000313" key="1">
    <source>
        <dbReference type="EMBL" id="MDO3695198.1"/>
    </source>
</evidence>
<dbReference type="Proteomes" id="UP001168642">
    <property type="component" value="Unassembled WGS sequence"/>
</dbReference>
<evidence type="ECO:0000313" key="2">
    <source>
        <dbReference type="Proteomes" id="UP001168642"/>
    </source>
</evidence>